<gene>
    <name evidence="1" type="ORF">RCOM_1416590</name>
</gene>
<dbReference type="InParanoid" id="B9SYK4"/>
<name>B9SYK4_RICCO</name>
<evidence type="ECO:0000313" key="2">
    <source>
        <dbReference type="Proteomes" id="UP000008311"/>
    </source>
</evidence>
<sequence>MIIFLVKLICFAINTASNLVSRLIFRVTAYLLVLIIQGLRLPGEAAHGALQQIAEAIKTCFEYIMELVMEMISSIISSSFDLLIEAVTGSASFTGSAIGGLVEKARTSFDGLLTDLPELAEEFSGMVSTAVTDLWDNYKDALRYITENA</sequence>
<dbReference type="eggNOG" id="ENOG502SB9T">
    <property type="taxonomic scope" value="Eukaryota"/>
</dbReference>
<proteinExistence type="predicted"/>
<dbReference type="Proteomes" id="UP000008311">
    <property type="component" value="Unassembled WGS sequence"/>
</dbReference>
<dbReference type="EMBL" id="EQ974254">
    <property type="protein sequence ID" value="EEF31287.1"/>
    <property type="molecule type" value="Genomic_DNA"/>
</dbReference>
<organism evidence="1 2">
    <name type="scientific">Ricinus communis</name>
    <name type="common">Castor bean</name>
    <dbReference type="NCBI Taxonomy" id="3988"/>
    <lineage>
        <taxon>Eukaryota</taxon>
        <taxon>Viridiplantae</taxon>
        <taxon>Streptophyta</taxon>
        <taxon>Embryophyta</taxon>
        <taxon>Tracheophyta</taxon>
        <taxon>Spermatophyta</taxon>
        <taxon>Magnoliopsida</taxon>
        <taxon>eudicotyledons</taxon>
        <taxon>Gunneridae</taxon>
        <taxon>Pentapetalae</taxon>
        <taxon>rosids</taxon>
        <taxon>fabids</taxon>
        <taxon>Malpighiales</taxon>
        <taxon>Euphorbiaceae</taxon>
        <taxon>Acalyphoideae</taxon>
        <taxon>Acalypheae</taxon>
        <taxon>Ricinus</taxon>
    </lineage>
</organism>
<reference evidence="2" key="1">
    <citation type="journal article" date="2010" name="Nat. Biotechnol.">
        <title>Draft genome sequence of the oilseed species Ricinus communis.</title>
        <authorList>
            <person name="Chan A.P."/>
            <person name="Crabtree J."/>
            <person name="Zhao Q."/>
            <person name="Lorenzi H."/>
            <person name="Orvis J."/>
            <person name="Puiu D."/>
            <person name="Melake-Berhan A."/>
            <person name="Jones K.M."/>
            <person name="Redman J."/>
            <person name="Chen G."/>
            <person name="Cahoon E.B."/>
            <person name="Gedil M."/>
            <person name="Stanke M."/>
            <person name="Haas B.J."/>
            <person name="Wortman J.R."/>
            <person name="Fraser-Liggett C.M."/>
            <person name="Ravel J."/>
            <person name="Rabinowicz P.D."/>
        </authorList>
    </citation>
    <scope>NUCLEOTIDE SEQUENCE [LARGE SCALE GENOMIC DNA]</scope>
    <source>
        <strain evidence="2">cv. Hale</strain>
    </source>
</reference>
<accession>B9SYK4</accession>
<protein>
    <submittedName>
        <fullName evidence="1">Uncharacterized protein</fullName>
    </submittedName>
</protein>
<dbReference type="AlphaFoldDB" id="B9SYK4"/>
<evidence type="ECO:0000313" key="1">
    <source>
        <dbReference type="EMBL" id="EEF31287.1"/>
    </source>
</evidence>
<keyword evidence="2" id="KW-1185">Reference proteome</keyword>